<proteinExistence type="predicted"/>
<evidence type="ECO:0000256" key="1">
    <source>
        <dbReference type="SAM" id="Coils"/>
    </source>
</evidence>
<dbReference type="EMBL" id="AMZH03008255">
    <property type="protein sequence ID" value="RRT59335.1"/>
    <property type="molecule type" value="Genomic_DNA"/>
</dbReference>
<feature type="region of interest" description="Disordered" evidence="2">
    <location>
        <begin position="1"/>
        <end position="89"/>
    </location>
</feature>
<reference evidence="3 4" key="1">
    <citation type="journal article" date="2014" name="Agronomy (Basel)">
        <title>A Draft Genome Sequence for Ensete ventricosum, the Drought-Tolerant Tree Against Hunger.</title>
        <authorList>
            <person name="Harrison J."/>
            <person name="Moore K.A."/>
            <person name="Paszkiewicz K."/>
            <person name="Jones T."/>
            <person name="Grant M."/>
            <person name="Ambacheew D."/>
            <person name="Muzemil S."/>
            <person name="Studholme D.J."/>
        </authorList>
    </citation>
    <scope>NUCLEOTIDE SEQUENCE [LARGE SCALE GENOMIC DNA]</scope>
</reference>
<name>A0A426Z5S1_ENSVE</name>
<gene>
    <name evidence="3" type="ORF">B296_00024022</name>
</gene>
<evidence type="ECO:0000313" key="4">
    <source>
        <dbReference type="Proteomes" id="UP000287651"/>
    </source>
</evidence>
<feature type="coiled-coil region" evidence="1">
    <location>
        <begin position="131"/>
        <end position="158"/>
    </location>
</feature>
<comment type="caution">
    <text evidence="3">The sequence shown here is derived from an EMBL/GenBank/DDBJ whole genome shotgun (WGS) entry which is preliminary data.</text>
</comment>
<feature type="compositionally biased region" description="Basic residues" evidence="2">
    <location>
        <begin position="46"/>
        <end position="58"/>
    </location>
</feature>
<keyword evidence="1" id="KW-0175">Coiled coil</keyword>
<protein>
    <submittedName>
        <fullName evidence="3">Uncharacterized protein</fullName>
    </submittedName>
</protein>
<dbReference type="Proteomes" id="UP000287651">
    <property type="component" value="Unassembled WGS sequence"/>
</dbReference>
<sequence>MLQVDPHHCLPTKPPSRHPRSVLHNGGGGGLREQCPSGEGSEPPRKKTKVAVSKRPRKTTPEGTSERVPHDKGKRPTKAVGSPDRAPTMRDLCEGRKLWQLQRSRPLAEVDWLKVALKKSEQCRKDLELVADSTYTKLKDLRDSRRRLKDEVLSLTKVTYELGYRVVLERFRAKYPESSVEEDPFAEWSEDANIRMEACQPFDDSTLPEE</sequence>
<evidence type="ECO:0000313" key="3">
    <source>
        <dbReference type="EMBL" id="RRT59335.1"/>
    </source>
</evidence>
<accession>A0A426Z5S1</accession>
<dbReference type="AlphaFoldDB" id="A0A426Z5S1"/>
<evidence type="ECO:0000256" key="2">
    <source>
        <dbReference type="SAM" id="MobiDB-lite"/>
    </source>
</evidence>
<organism evidence="3 4">
    <name type="scientific">Ensete ventricosum</name>
    <name type="common">Abyssinian banana</name>
    <name type="synonym">Musa ensete</name>
    <dbReference type="NCBI Taxonomy" id="4639"/>
    <lineage>
        <taxon>Eukaryota</taxon>
        <taxon>Viridiplantae</taxon>
        <taxon>Streptophyta</taxon>
        <taxon>Embryophyta</taxon>
        <taxon>Tracheophyta</taxon>
        <taxon>Spermatophyta</taxon>
        <taxon>Magnoliopsida</taxon>
        <taxon>Liliopsida</taxon>
        <taxon>Zingiberales</taxon>
        <taxon>Musaceae</taxon>
        <taxon>Ensete</taxon>
    </lineage>
</organism>